<evidence type="ECO:0000313" key="2">
    <source>
        <dbReference type="Proteomes" id="UP000199580"/>
    </source>
</evidence>
<dbReference type="AlphaFoldDB" id="A0A1G8SEQ1"/>
<protein>
    <submittedName>
        <fullName evidence="1">Uncharacterized protein</fullName>
    </submittedName>
</protein>
<keyword evidence="2" id="KW-1185">Reference proteome</keyword>
<dbReference type="STRING" id="1128970.SAMN04487935_0525"/>
<gene>
    <name evidence="1" type="ORF">SAMN04487935_0525</name>
</gene>
<organism evidence="1 2">
    <name type="scientific">Flavobacterium noncentrifugens</name>
    <dbReference type="NCBI Taxonomy" id="1128970"/>
    <lineage>
        <taxon>Bacteria</taxon>
        <taxon>Pseudomonadati</taxon>
        <taxon>Bacteroidota</taxon>
        <taxon>Flavobacteriia</taxon>
        <taxon>Flavobacteriales</taxon>
        <taxon>Flavobacteriaceae</taxon>
        <taxon>Flavobacterium</taxon>
    </lineage>
</organism>
<dbReference type="Proteomes" id="UP000199580">
    <property type="component" value="Unassembled WGS sequence"/>
</dbReference>
<evidence type="ECO:0000313" key="1">
    <source>
        <dbReference type="EMBL" id="SDJ27667.1"/>
    </source>
</evidence>
<dbReference type="OrthoDB" id="613240at2"/>
<sequence length="544" mass="62484">MKKLCCIAMVVLAAFQGHSQKTLSSDYSYKVSAPYRVVDADNKYYFAKGNESMSIKMDEKVTTIQKFDNEKPAFIKQKEYEKYFPKHFVVEAVKEFADKFFIFYSSWDGDAKKEQLFAQEVDFASGEFAGQPKLIVQVDGKVAGTQVQDGMMSIKTIDKFEIMVSFDKKNMLAKYRKKPEVKNDKKSFDIIGLCVFNSKLEKMSVEEATMPYTERRMENLDYQLDNRGNLFMLEKVFNDDTTDDKKRRKDTVANYHIEMLSIKSGSKEINISKFDNRSKFIGKVWMFDTNKDYLVGGGFYSNGNNDEYRDYDGVFVFKVTPDGKIIDQKFHQIPLDIMNANESKKNIKKNAKKEEKGEGAKMRHLVMDEMRVFEDGSMMVIGEQYELQSHTSGGGMNGGMRTYYTYHYGDILATLLTSSGDVAWMRKMPKNQVGSQGQGGMSYKYFFANNSHYFTFLDNVKNIDLASDKEPERHSDGKGGYLTCVKITQAGDVKKGSILDAREVDDFKLYQFSVDRIIKTSETTFMVEAYKKSKEDIMIKVTLK</sequence>
<reference evidence="1 2" key="1">
    <citation type="submission" date="2016-10" db="EMBL/GenBank/DDBJ databases">
        <authorList>
            <person name="de Groot N.N."/>
        </authorList>
    </citation>
    <scope>NUCLEOTIDE SEQUENCE [LARGE SCALE GENOMIC DNA]</scope>
    <source>
        <strain evidence="1 2">CGMCC 1.10076</strain>
    </source>
</reference>
<dbReference type="EMBL" id="FNEZ01000001">
    <property type="protein sequence ID" value="SDJ27667.1"/>
    <property type="molecule type" value="Genomic_DNA"/>
</dbReference>
<accession>A0A1G8SEQ1</accession>
<proteinExistence type="predicted"/>
<name>A0A1G8SEQ1_9FLAO</name>
<dbReference type="RefSeq" id="WP_091391707.1">
    <property type="nucleotide sequence ID" value="NZ_BKAI01000001.1"/>
</dbReference>